<proteinExistence type="predicted"/>
<evidence type="ECO:0000256" key="2">
    <source>
        <dbReference type="SAM" id="SignalP"/>
    </source>
</evidence>
<feature type="compositionally biased region" description="Basic residues" evidence="1">
    <location>
        <begin position="461"/>
        <end position="470"/>
    </location>
</feature>
<dbReference type="STRING" id="1220926.S2J3A2"/>
<feature type="signal peptide" evidence="2">
    <location>
        <begin position="1"/>
        <end position="35"/>
    </location>
</feature>
<dbReference type="OMA" id="QIVNCAM"/>
<dbReference type="OrthoDB" id="2268828at2759"/>
<evidence type="ECO:0000313" key="3">
    <source>
        <dbReference type="EMBL" id="EPB84124.1"/>
    </source>
</evidence>
<feature type="compositionally biased region" description="Low complexity" evidence="1">
    <location>
        <begin position="74"/>
        <end position="106"/>
    </location>
</feature>
<dbReference type="InParanoid" id="S2J3A2"/>
<accession>S2J3A2</accession>
<dbReference type="EMBL" id="KE124048">
    <property type="protein sequence ID" value="EPB84124.1"/>
    <property type="molecule type" value="Genomic_DNA"/>
</dbReference>
<gene>
    <name evidence="3" type="ORF">HMPREF1544_09112</name>
</gene>
<feature type="chain" id="PRO_5004508837" description="Retrotransposon gag domain-containing protein" evidence="2">
    <location>
        <begin position="36"/>
        <end position="714"/>
    </location>
</feature>
<feature type="region of interest" description="Disordered" evidence="1">
    <location>
        <begin position="451"/>
        <end position="494"/>
    </location>
</feature>
<feature type="compositionally biased region" description="Low complexity" evidence="1">
    <location>
        <begin position="349"/>
        <end position="367"/>
    </location>
</feature>
<keyword evidence="4" id="KW-1185">Reference proteome</keyword>
<dbReference type="Proteomes" id="UP000014254">
    <property type="component" value="Unassembled WGS sequence"/>
</dbReference>
<protein>
    <recommendedName>
        <fullName evidence="5">Retrotransposon gag domain-containing protein</fullName>
    </recommendedName>
</protein>
<evidence type="ECO:0000313" key="4">
    <source>
        <dbReference type="Proteomes" id="UP000014254"/>
    </source>
</evidence>
<feature type="region of interest" description="Disordered" evidence="1">
    <location>
        <begin position="348"/>
        <end position="367"/>
    </location>
</feature>
<dbReference type="VEuPathDB" id="FungiDB:HMPREF1544_09112"/>
<organism evidence="3 4">
    <name type="scientific">Mucor circinelloides f. circinelloides (strain 1006PhL)</name>
    <name type="common">Mucormycosis agent</name>
    <name type="synonym">Calyptromyces circinelloides</name>
    <dbReference type="NCBI Taxonomy" id="1220926"/>
    <lineage>
        <taxon>Eukaryota</taxon>
        <taxon>Fungi</taxon>
        <taxon>Fungi incertae sedis</taxon>
        <taxon>Mucoromycota</taxon>
        <taxon>Mucoromycotina</taxon>
        <taxon>Mucoromycetes</taxon>
        <taxon>Mucorales</taxon>
        <taxon>Mucorineae</taxon>
        <taxon>Mucoraceae</taxon>
        <taxon>Mucor</taxon>
    </lineage>
</organism>
<keyword evidence="2" id="KW-0732">Signal</keyword>
<evidence type="ECO:0008006" key="5">
    <source>
        <dbReference type="Google" id="ProtNLM"/>
    </source>
</evidence>
<dbReference type="AlphaFoldDB" id="S2J3A2"/>
<feature type="region of interest" description="Disordered" evidence="1">
    <location>
        <begin position="375"/>
        <end position="406"/>
    </location>
</feature>
<evidence type="ECO:0000256" key="1">
    <source>
        <dbReference type="SAM" id="MobiDB-lite"/>
    </source>
</evidence>
<name>S2J3A2_MUCC1</name>
<sequence>MSADSKTPVQSPGSSSGVALLVLLIPLNISVEASSQQATVQEDTEMVEAAPLPRSASAPHVTGQNKTNANLPLAPESSAATRRASSQSPSISSSLVSSSATMSSPVSNYADSVKKLVWRRDNLMNQLMDMIENTEINNVQGQQHIIGMRTKVKDMNKLISTLKQSVKLSEANVTASISGDNEGISLSKQDLPKFQLKSNAKRYFPSEAAYDSIHHFLRSFEKAILSSGKAVEDDKFTSKFSYAALRLDACREVQTASMKPGETTEEYYNRFARAMMEAGYSSEDTTLGDTFLLGFPNEWQIQINAVLGVHYPGCSNFTASQIVNCAMNVLNSQKCPISFVNSAKKHGNSRASSSASSGSPSSSVSSSSAPRFYCSNHGGSQARHNEKECRLNKGASSSRRVVEKANVPKKASGNTFCKWCGKTWFHGHSCPEYQAMKGSFKVLSVRKENGSKPYSADLRGQNRRSRKGKGKQKDSGSEESDLFREAMEDKECKPSSKSIKNTFNLITPLLLNGKADPGSGVSIINKSILNKKFSSIKKNIKALGDYLTFLSMNKDGSATKAERIGSTEPIKVTYMNRITFDHSFEIIDFNDSMAEEFDVLLGVDILPRLNIYLSGVVHCFPDSENEIAQFKNINYDTENVYNPKNADYGTPQQREILLQQIQKSLQANKDIPADAVCSMPESEVHIPISNPKDCFVRQYPLSINSHAEIDKQIE</sequence>
<reference evidence="4" key="1">
    <citation type="submission" date="2013-05" db="EMBL/GenBank/DDBJ databases">
        <title>The Genome sequence of Mucor circinelloides f. circinelloides 1006PhL.</title>
        <authorList>
            <consortium name="The Broad Institute Genomics Platform"/>
            <person name="Cuomo C."/>
            <person name="Earl A."/>
            <person name="Findley K."/>
            <person name="Lee S.C."/>
            <person name="Walker B."/>
            <person name="Young S."/>
            <person name="Zeng Q."/>
            <person name="Gargeya S."/>
            <person name="Fitzgerald M."/>
            <person name="Haas B."/>
            <person name="Abouelleil A."/>
            <person name="Allen A.W."/>
            <person name="Alvarado L."/>
            <person name="Arachchi H.M."/>
            <person name="Berlin A.M."/>
            <person name="Chapman S.B."/>
            <person name="Gainer-Dewar J."/>
            <person name="Goldberg J."/>
            <person name="Griggs A."/>
            <person name="Gujja S."/>
            <person name="Hansen M."/>
            <person name="Howarth C."/>
            <person name="Imamovic A."/>
            <person name="Ireland A."/>
            <person name="Larimer J."/>
            <person name="McCowan C."/>
            <person name="Murphy C."/>
            <person name="Pearson M."/>
            <person name="Poon T.W."/>
            <person name="Priest M."/>
            <person name="Roberts A."/>
            <person name="Saif S."/>
            <person name="Shea T."/>
            <person name="Sisk P."/>
            <person name="Sykes S."/>
            <person name="Wortman J."/>
            <person name="Nusbaum C."/>
            <person name="Birren B."/>
        </authorList>
    </citation>
    <scope>NUCLEOTIDE SEQUENCE [LARGE SCALE GENOMIC DNA]</scope>
    <source>
        <strain evidence="4">1006PhL</strain>
    </source>
</reference>
<feature type="region of interest" description="Disordered" evidence="1">
    <location>
        <begin position="55"/>
        <end position="106"/>
    </location>
</feature>
<feature type="compositionally biased region" description="Basic and acidic residues" evidence="1">
    <location>
        <begin position="471"/>
        <end position="494"/>
    </location>
</feature>